<feature type="compositionally biased region" description="Low complexity" evidence="5">
    <location>
        <begin position="260"/>
        <end position="278"/>
    </location>
</feature>
<reference evidence="7 8" key="1">
    <citation type="journal article" date="2011" name="Nat. Biotechnol.">
        <title>Comparative genomic analysis of the thermophilic biomass-degrading fungi Myceliophthora thermophila and Thielavia terrestris.</title>
        <authorList>
            <person name="Berka R.M."/>
            <person name="Grigoriev I.V."/>
            <person name="Otillar R."/>
            <person name="Salamov A."/>
            <person name="Grimwood J."/>
            <person name="Reid I."/>
            <person name="Ishmael N."/>
            <person name="John T."/>
            <person name="Darmond C."/>
            <person name="Moisan M.-C."/>
            <person name="Henrissat B."/>
            <person name="Coutinho P.M."/>
            <person name="Lombard V."/>
            <person name="Natvig D.O."/>
            <person name="Lindquist E."/>
            <person name="Schmutz J."/>
            <person name="Lucas S."/>
            <person name="Harris P."/>
            <person name="Powlowski J."/>
            <person name="Bellemare A."/>
            <person name="Taylor D."/>
            <person name="Butler G."/>
            <person name="de Vries R.P."/>
            <person name="Allijn I.E."/>
            <person name="van den Brink J."/>
            <person name="Ushinsky S."/>
            <person name="Storms R."/>
            <person name="Powell A.J."/>
            <person name="Paulsen I.T."/>
            <person name="Elbourne L.D.H."/>
            <person name="Baker S.E."/>
            <person name="Magnuson J."/>
            <person name="LaBoissiere S."/>
            <person name="Clutterbuck A.J."/>
            <person name="Martinez D."/>
            <person name="Wogulis M."/>
            <person name="de Leon A.L."/>
            <person name="Rey M.W."/>
            <person name="Tsang A."/>
        </authorList>
    </citation>
    <scope>NUCLEOTIDE SEQUENCE [LARGE SCALE GENOMIC DNA]</scope>
    <source>
        <strain evidence="8">ATCC 38088 / NRRL 8126</strain>
    </source>
</reference>
<dbReference type="SMART" id="SM01131">
    <property type="entry name" value="DHHA2"/>
    <property type="match status" value="1"/>
</dbReference>
<name>G2R131_THETT</name>
<evidence type="ECO:0000256" key="3">
    <source>
        <dbReference type="ARBA" id="ARBA00022801"/>
    </source>
</evidence>
<dbReference type="AlphaFoldDB" id="G2R131"/>
<dbReference type="HOGENOM" id="CLU_019358_1_0_1"/>
<sequence>MATRRASLKSFLAAAKKALVAAPAQRQTPLHFVIGNESADLDSLCSALVYAYFRTHTPPHTLHIPLSNLPRADLTLRPELSAVLTPAGLRPDDLITLTDLPGEDALSPQDTRWLLVDHNVLTGDLAARFSSQVVGCIDHHEDEGVIPHALPADQPRIFAKCGSCMSLVLDKCRATWDALAASATASACDDGTPAAACDAALARVALAPILIDTTNLTSKDKTTDWDVRAAQLAEAKLLAWPPAAVSLATMTAPPAGGGAAQQQQQQQQQHQQQHQPQAEPGSYDRAAYYAALTHLKEQIQGLTYRDVLRKDYKRWGEGRLAVGVSTVVQGLGYVLRELGSGTGPAAAAGAVATGQGDGGGNEDGMGRGEGSRGKAAFLDALRAWAAEQRLDVAVVMTVSRPGGVFTRELLVWGLNGEGVKVMGEFVRRYGDALGLETWEGGELDGGGEGQAEWRACWRQRRIEHSRKQVAPMLREAMRQASKL</sequence>
<keyword evidence="2" id="KW-0479">Metal-binding</keyword>
<evidence type="ECO:0000259" key="6">
    <source>
        <dbReference type="SMART" id="SM01131"/>
    </source>
</evidence>
<keyword evidence="8" id="KW-1185">Reference proteome</keyword>
<dbReference type="GO" id="GO:0046872">
    <property type="term" value="F:metal ion binding"/>
    <property type="evidence" value="ECO:0007669"/>
    <property type="project" value="UniProtKB-KW"/>
</dbReference>
<dbReference type="SUPFAM" id="SSF64182">
    <property type="entry name" value="DHH phosphoesterases"/>
    <property type="match status" value="1"/>
</dbReference>
<dbReference type="eggNOG" id="KOG4129">
    <property type="taxonomic scope" value="Eukaryota"/>
</dbReference>
<dbReference type="Pfam" id="PF02833">
    <property type="entry name" value="DHHA2"/>
    <property type="match status" value="2"/>
</dbReference>
<dbReference type="GO" id="GO:0004309">
    <property type="term" value="F:exopolyphosphatase activity"/>
    <property type="evidence" value="ECO:0007669"/>
    <property type="project" value="TreeGrafter"/>
</dbReference>
<organism evidence="7 8">
    <name type="scientific">Thermothielavioides terrestris (strain ATCC 38088 / NRRL 8126)</name>
    <name type="common">Thielavia terrestris</name>
    <dbReference type="NCBI Taxonomy" id="578455"/>
    <lineage>
        <taxon>Eukaryota</taxon>
        <taxon>Fungi</taxon>
        <taxon>Dikarya</taxon>
        <taxon>Ascomycota</taxon>
        <taxon>Pezizomycotina</taxon>
        <taxon>Sordariomycetes</taxon>
        <taxon>Sordariomycetidae</taxon>
        <taxon>Sordariales</taxon>
        <taxon>Chaetomiaceae</taxon>
        <taxon>Thermothielavioides</taxon>
        <taxon>Thermothielavioides terrestris</taxon>
    </lineage>
</organism>
<dbReference type="GO" id="GO:0005737">
    <property type="term" value="C:cytoplasm"/>
    <property type="evidence" value="ECO:0007669"/>
    <property type="project" value="InterPro"/>
</dbReference>
<protein>
    <recommendedName>
        <fullName evidence="6">DHHA2 domain-containing protein</fullName>
    </recommendedName>
</protein>
<dbReference type="InterPro" id="IPR038222">
    <property type="entry name" value="DHHA2_dom_sf"/>
</dbReference>
<proteinExistence type="predicted"/>
<keyword evidence="3" id="KW-0378">Hydrolase</keyword>
<dbReference type="PANTHER" id="PTHR12112:SF39">
    <property type="entry name" value="EG:152A3.5 PROTEIN (FBGN0003116_PN PROTEIN)"/>
    <property type="match status" value="1"/>
</dbReference>
<dbReference type="Gene3D" id="3.90.1640.10">
    <property type="entry name" value="inorganic pyrophosphatase (n-terminal core)"/>
    <property type="match status" value="1"/>
</dbReference>
<dbReference type="Proteomes" id="UP000008181">
    <property type="component" value="Chromosome 2"/>
</dbReference>
<evidence type="ECO:0000256" key="5">
    <source>
        <dbReference type="SAM" id="MobiDB-lite"/>
    </source>
</evidence>
<keyword evidence="4" id="KW-0464">Manganese</keyword>
<dbReference type="RefSeq" id="XP_003652864.1">
    <property type="nucleotide sequence ID" value="XM_003652816.1"/>
</dbReference>
<evidence type="ECO:0000256" key="1">
    <source>
        <dbReference type="ARBA" id="ARBA00001936"/>
    </source>
</evidence>
<accession>G2R131</accession>
<dbReference type="STRING" id="578455.G2R131"/>
<dbReference type="PANTHER" id="PTHR12112">
    <property type="entry name" value="BNIP - RELATED"/>
    <property type="match status" value="1"/>
</dbReference>
<dbReference type="KEGG" id="ttt:THITE_2114669"/>
<dbReference type="InterPro" id="IPR001667">
    <property type="entry name" value="DDH_dom"/>
</dbReference>
<dbReference type="GeneID" id="11514867"/>
<dbReference type="EMBL" id="CP003010">
    <property type="protein sequence ID" value="AEO66528.1"/>
    <property type="molecule type" value="Genomic_DNA"/>
</dbReference>
<evidence type="ECO:0000256" key="4">
    <source>
        <dbReference type="ARBA" id="ARBA00023211"/>
    </source>
</evidence>
<feature type="region of interest" description="Disordered" evidence="5">
    <location>
        <begin position="250"/>
        <end position="281"/>
    </location>
</feature>
<gene>
    <name evidence="7" type="ORF">THITE_2114669</name>
</gene>
<comment type="cofactor">
    <cofactor evidence="1">
        <name>Mn(2+)</name>
        <dbReference type="ChEBI" id="CHEBI:29035"/>
    </cofactor>
</comment>
<dbReference type="OrthoDB" id="374045at2759"/>
<evidence type="ECO:0000313" key="7">
    <source>
        <dbReference type="EMBL" id="AEO66528.1"/>
    </source>
</evidence>
<dbReference type="Pfam" id="PF01368">
    <property type="entry name" value="DHH"/>
    <property type="match status" value="1"/>
</dbReference>
<dbReference type="Gene3D" id="3.10.310.20">
    <property type="entry name" value="DHHA2 domain"/>
    <property type="match status" value="1"/>
</dbReference>
<dbReference type="InterPro" id="IPR038763">
    <property type="entry name" value="DHH_sf"/>
</dbReference>
<dbReference type="InterPro" id="IPR004097">
    <property type="entry name" value="DHHA2"/>
</dbReference>
<evidence type="ECO:0000313" key="8">
    <source>
        <dbReference type="Proteomes" id="UP000008181"/>
    </source>
</evidence>
<evidence type="ECO:0000256" key="2">
    <source>
        <dbReference type="ARBA" id="ARBA00022723"/>
    </source>
</evidence>
<feature type="domain" description="DHHA2" evidence="6">
    <location>
        <begin position="289"/>
        <end position="477"/>
    </location>
</feature>